<protein>
    <submittedName>
        <fullName evidence="1">Uncharacterized protein</fullName>
    </submittedName>
</protein>
<sequence>MSLSARLPEGPFTQHGLAHTRLLTPGFMVLVIEKDYTIPRGSKLLAWFFWLSNARRRAAREAD</sequence>
<organism evidence="1 2">
    <name type="scientific">Leucobacter alluvii</name>
    <dbReference type="NCBI Taxonomy" id="340321"/>
    <lineage>
        <taxon>Bacteria</taxon>
        <taxon>Bacillati</taxon>
        <taxon>Actinomycetota</taxon>
        <taxon>Actinomycetes</taxon>
        <taxon>Micrococcales</taxon>
        <taxon>Microbacteriaceae</taxon>
        <taxon>Leucobacter</taxon>
    </lineage>
</organism>
<dbReference type="EMBL" id="BAAAOP010000005">
    <property type="protein sequence ID" value="GAA2187809.1"/>
    <property type="molecule type" value="Genomic_DNA"/>
</dbReference>
<dbReference type="RefSeq" id="WP_346057861.1">
    <property type="nucleotide sequence ID" value="NZ_BAAAOP010000005.1"/>
</dbReference>
<dbReference type="Proteomes" id="UP001501084">
    <property type="component" value="Unassembled WGS sequence"/>
</dbReference>
<name>A0ABN3B789_9MICO</name>
<evidence type="ECO:0000313" key="2">
    <source>
        <dbReference type="Proteomes" id="UP001501084"/>
    </source>
</evidence>
<accession>A0ABN3B789</accession>
<comment type="caution">
    <text evidence="1">The sequence shown here is derived from an EMBL/GenBank/DDBJ whole genome shotgun (WGS) entry which is preliminary data.</text>
</comment>
<gene>
    <name evidence="1" type="ORF">GCM10009786_14300</name>
</gene>
<keyword evidence="2" id="KW-1185">Reference proteome</keyword>
<proteinExistence type="predicted"/>
<reference evidence="1 2" key="1">
    <citation type="journal article" date="2019" name="Int. J. Syst. Evol. Microbiol.">
        <title>The Global Catalogue of Microorganisms (GCM) 10K type strain sequencing project: providing services to taxonomists for standard genome sequencing and annotation.</title>
        <authorList>
            <consortium name="The Broad Institute Genomics Platform"/>
            <consortium name="The Broad Institute Genome Sequencing Center for Infectious Disease"/>
            <person name="Wu L."/>
            <person name="Ma J."/>
        </authorList>
    </citation>
    <scope>NUCLEOTIDE SEQUENCE [LARGE SCALE GENOMIC DNA]</scope>
    <source>
        <strain evidence="1 2">JCM 14919</strain>
    </source>
</reference>
<evidence type="ECO:0000313" key="1">
    <source>
        <dbReference type="EMBL" id="GAA2187809.1"/>
    </source>
</evidence>